<proteinExistence type="predicted"/>
<reference evidence="2" key="1">
    <citation type="submission" date="2022-11" db="UniProtKB">
        <authorList>
            <consortium name="WormBaseParasite"/>
        </authorList>
    </citation>
    <scope>IDENTIFICATION</scope>
</reference>
<name>A0A915AIY6_PARUN</name>
<keyword evidence="1" id="KW-1185">Reference proteome</keyword>
<evidence type="ECO:0000313" key="1">
    <source>
        <dbReference type="Proteomes" id="UP000887569"/>
    </source>
</evidence>
<dbReference type="Proteomes" id="UP000887569">
    <property type="component" value="Unplaced"/>
</dbReference>
<dbReference type="AlphaFoldDB" id="A0A915AIY6"/>
<sequence length="38" mass="4325">MFYLCICPPFTLIASLTNRIVRPFAYPLVSFPTHLPGQ</sequence>
<accession>A0A915AIY6</accession>
<organism evidence="1 2">
    <name type="scientific">Parascaris univalens</name>
    <name type="common">Nematode worm</name>
    <dbReference type="NCBI Taxonomy" id="6257"/>
    <lineage>
        <taxon>Eukaryota</taxon>
        <taxon>Metazoa</taxon>
        <taxon>Ecdysozoa</taxon>
        <taxon>Nematoda</taxon>
        <taxon>Chromadorea</taxon>
        <taxon>Rhabditida</taxon>
        <taxon>Spirurina</taxon>
        <taxon>Ascaridomorpha</taxon>
        <taxon>Ascaridoidea</taxon>
        <taxon>Ascarididae</taxon>
        <taxon>Parascaris</taxon>
    </lineage>
</organism>
<evidence type="ECO:0000313" key="2">
    <source>
        <dbReference type="WBParaSite" id="PgR008_g200_t03"/>
    </source>
</evidence>
<dbReference type="WBParaSite" id="PgR008_g200_t03">
    <property type="protein sequence ID" value="PgR008_g200_t03"/>
    <property type="gene ID" value="PgR008_g200"/>
</dbReference>
<protein>
    <submittedName>
        <fullName evidence="2">Protein-tyrosine sulfotransferase</fullName>
    </submittedName>
</protein>